<keyword evidence="2" id="KW-1185">Reference proteome</keyword>
<organism evidence="2">
    <name type="scientific">Caenorhabditis remanei</name>
    <name type="common">Caenorhabditis vulgaris</name>
    <dbReference type="NCBI Taxonomy" id="31234"/>
    <lineage>
        <taxon>Eukaryota</taxon>
        <taxon>Metazoa</taxon>
        <taxon>Ecdysozoa</taxon>
        <taxon>Nematoda</taxon>
        <taxon>Chromadorea</taxon>
        <taxon>Rhabditida</taxon>
        <taxon>Rhabditina</taxon>
        <taxon>Rhabditomorpha</taxon>
        <taxon>Rhabditoidea</taxon>
        <taxon>Rhabditidae</taxon>
        <taxon>Peloderinae</taxon>
        <taxon>Caenorhabditis</taxon>
    </lineage>
</organism>
<protein>
    <submittedName>
        <fullName evidence="1">Uncharacterized protein</fullName>
    </submittedName>
</protein>
<dbReference type="AlphaFoldDB" id="E3M2D7"/>
<dbReference type="OrthoDB" id="5873078at2759"/>
<name>E3M2D7_CAERE</name>
<dbReference type="Proteomes" id="UP000008281">
    <property type="component" value="Unassembled WGS sequence"/>
</dbReference>
<gene>
    <name evidence="1" type="ORF">CRE_07352</name>
</gene>
<proteinExistence type="predicted"/>
<sequence length="95" mass="10863">MEDESHPLLPRTEDARMSSAPLLGLIGPALFFETPRRVVDVSDHKTCALLMTRMKEASRQLPSPSHIGVLRLLKRQDVRMKALFFHFMNNVCVFI</sequence>
<dbReference type="OMA" id="MKALFFH"/>
<dbReference type="eggNOG" id="ENOG502R6FR">
    <property type="taxonomic scope" value="Eukaryota"/>
</dbReference>
<dbReference type="EMBL" id="DS268422">
    <property type="protein sequence ID" value="EFO89841.1"/>
    <property type="molecule type" value="Genomic_DNA"/>
</dbReference>
<evidence type="ECO:0000313" key="1">
    <source>
        <dbReference type="EMBL" id="EFO89841.1"/>
    </source>
</evidence>
<dbReference type="InParanoid" id="E3M2D7"/>
<dbReference type="HOGENOM" id="CLU_2374736_0_0_1"/>
<dbReference type="STRING" id="31234.E3M2D7"/>
<evidence type="ECO:0000313" key="2">
    <source>
        <dbReference type="Proteomes" id="UP000008281"/>
    </source>
</evidence>
<reference evidence="1" key="1">
    <citation type="submission" date="2007-07" db="EMBL/GenBank/DDBJ databases">
        <title>PCAP assembly of the Caenorhabditis remanei genome.</title>
        <authorList>
            <consortium name="The Caenorhabditis remanei Sequencing Consortium"/>
            <person name="Wilson R.K."/>
        </authorList>
    </citation>
    <scope>NUCLEOTIDE SEQUENCE [LARGE SCALE GENOMIC DNA]</scope>
    <source>
        <strain evidence="1">PB4641</strain>
    </source>
</reference>
<accession>E3M2D7</accession>